<dbReference type="PANTHER" id="PTHR12958:SF3">
    <property type="entry name" value="ZINC FINGER PROTEIN USH"/>
    <property type="match status" value="1"/>
</dbReference>
<dbReference type="Proteomes" id="UP000019149">
    <property type="component" value="Unassembled WGS sequence"/>
</dbReference>
<dbReference type="PROSITE" id="PS50157">
    <property type="entry name" value="ZINC_FINGER_C2H2_2"/>
    <property type="match status" value="1"/>
</dbReference>
<dbReference type="GO" id="GO:0007507">
    <property type="term" value="P:heart development"/>
    <property type="evidence" value="ECO:0007669"/>
    <property type="project" value="TreeGrafter"/>
</dbReference>
<gene>
    <name evidence="4" type="ORF">EGR_07886</name>
</gene>
<feature type="compositionally biased region" description="Polar residues" evidence="2">
    <location>
        <begin position="720"/>
        <end position="736"/>
    </location>
</feature>
<dbReference type="CTD" id="36343601"/>
<evidence type="ECO:0000256" key="1">
    <source>
        <dbReference type="PROSITE-ProRule" id="PRU00042"/>
    </source>
</evidence>
<dbReference type="AlphaFoldDB" id="W6U9S6"/>
<feature type="region of interest" description="Disordered" evidence="2">
    <location>
        <begin position="489"/>
        <end position="508"/>
    </location>
</feature>
<feature type="compositionally biased region" description="Low complexity" evidence="2">
    <location>
        <begin position="184"/>
        <end position="195"/>
    </location>
</feature>
<feature type="compositionally biased region" description="Low complexity" evidence="2">
    <location>
        <begin position="668"/>
        <end position="692"/>
    </location>
</feature>
<feature type="region of interest" description="Disordered" evidence="2">
    <location>
        <begin position="254"/>
        <end position="356"/>
    </location>
</feature>
<protein>
    <recommendedName>
        <fullName evidence="3">C2H2-type domain-containing protein</fullName>
    </recommendedName>
</protein>
<dbReference type="OrthoDB" id="6260649at2759"/>
<feature type="compositionally biased region" description="Low complexity" evidence="2">
    <location>
        <begin position="261"/>
        <end position="278"/>
    </location>
</feature>
<dbReference type="SUPFAM" id="SSF57667">
    <property type="entry name" value="beta-beta-alpha zinc fingers"/>
    <property type="match status" value="1"/>
</dbReference>
<feature type="region of interest" description="Disordered" evidence="2">
    <location>
        <begin position="776"/>
        <end position="817"/>
    </location>
</feature>
<sequence>MPCVTKCEPMDTASPTIETTSSETPPTVDSDTKRQTTQNSNADRKPTPPLLYPDIRLPLEMKLMSQPNRGSVEKPALRATCDISVGHIWGPYRIAQLFRSTSPPSESNPVSAHRQITVLSGDACDLVVRVNEENAWIKLVQEPAVTDASNVEIIFEIVPETISVVSLTNIASGSQIRGAIKLVPPNSSGASRSGSPSPPAVNSSCTGPSSGAAAATTTGGPKRDKKCLYCGIFFSSLDTLTAHMTNYCSRRPRLATPPSGPCTSSSSNSGGVGVASSTPDKGTASAADPGDPGVSEPMTSQASAFSWPSRTTPGKRLNGLANPHSPHNTNRSTPCASGGGASTTGRSGVSPPCLSHPPPDLSSVLAAAAVGNTTDPLVTFAATLASLGRCRAPPVTAEQQAPHQLYPSAEEKSRALYCRGCQRFYSNSIFSFHVGISRHLNKLAAEGSADVGHLADAAKRLGLVMTAPLITDAGFVYVPVHPVCGGGGSGSASGVGRGESGGSGVRAPLDLRTAKSTGEETATVVAAEETGPTPSITQQNATNSLLATIISGLVSKGMAPPGPPPLPPPPPPPVPPPNWWFGGKFPDAAALEAFLQAMASGQSHQLTSSVDIARTSTEGSTVEVQRPYLCTNCQTRFQAYTTFKGLTAAALAHQQYYCQGRRKGSMASENAASSHSNTTSSTPQSTKSSTSSERSHSPKRRRLAEVDSCPMTLCMKPASPLSQGDSSETSPSSRSLNGDWEHVGGGSSELRCRLCGYIGQTTRGMKMHNRLHECTAASNTNSSMRTKAQKPSSPKSPSAATEANSSPPQSFPTQPLC</sequence>
<evidence type="ECO:0000259" key="3">
    <source>
        <dbReference type="PROSITE" id="PS50157"/>
    </source>
</evidence>
<organism evidence="4 5">
    <name type="scientific">Echinococcus granulosus</name>
    <name type="common">Hydatid tapeworm</name>
    <dbReference type="NCBI Taxonomy" id="6210"/>
    <lineage>
        <taxon>Eukaryota</taxon>
        <taxon>Metazoa</taxon>
        <taxon>Spiralia</taxon>
        <taxon>Lophotrochozoa</taxon>
        <taxon>Platyhelminthes</taxon>
        <taxon>Cestoda</taxon>
        <taxon>Eucestoda</taxon>
        <taxon>Cyclophyllidea</taxon>
        <taxon>Taeniidae</taxon>
        <taxon>Echinococcus</taxon>
        <taxon>Echinococcus granulosus group</taxon>
    </lineage>
</organism>
<dbReference type="GeneID" id="36343601"/>
<proteinExistence type="predicted"/>
<keyword evidence="1" id="KW-0479">Metal-binding</keyword>
<feature type="compositionally biased region" description="Gly residues" evidence="2">
    <location>
        <begin position="489"/>
        <end position="504"/>
    </location>
</feature>
<dbReference type="InterPro" id="IPR039746">
    <property type="entry name" value="FOG"/>
</dbReference>
<dbReference type="KEGG" id="egl:EGR_07886"/>
<dbReference type="PANTHER" id="PTHR12958">
    <property type="entry name" value="FRIEND OF GATA2-RELATED"/>
    <property type="match status" value="1"/>
</dbReference>
<feature type="compositionally biased region" description="Polar residues" evidence="2">
    <location>
        <begin position="776"/>
        <end position="786"/>
    </location>
</feature>
<accession>W6U9S6</accession>
<dbReference type="GO" id="GO:0000122">
    <property type="term" value="P:negative regulation of transcription by RNA polymerase II"/>
    <property type="evidence" value="ECO:0007669"/>
    <property type="project" value="TreeGrafter"/>
</dbReference>
<dbReference type="InterPro" id="IPR036236">
    <property type="entry name" value="Znf_C2H2_sf"/>
</dbReference>
<feature type="region of interest" description="Disordered" evidence="2">
    <location>
        <begin position="183"/>
        <end position="222"/>
    </location>
</feature>
<name>W6U9S6_ECHGR</name>
<dbReference type="RefSeq" id="XP_024348472.1">
    <property type="nucleotide sequence ID" value="XM_024497135.1"/>
</dbReference>
<feature type="compositionally biased region" description="Low complexity" evidence="2">
    <location>
        <begin position="789"/>
        <end position="800"/>
    </location>
</feature>
<evidence type="ECO:0000313" key="4">
    <source>
        <dbReference type="EMBL" id="EUB57276.1"/>
    </source>
</evidence>
<keyword evidence="5" id="KW-1185">Reference proteome</keyword>
<feature type="region of interest" description="Disordered" evidence="2">
    <location>
        <begin position="667"/>
        <end position="743"/>
    </location>
</feature>
<reference evidence="4 5" key="1">
    <citation type="journal article" date="2013" name="Nat. Genet.">
        <title>The genome of the hydatid tapeworm Echinococcus granulosus.</title>
        <authorList>
            <person name="Zheng H."/>
            <person name="Zhang W."/>
            <person name="Zhang L."/>
            <person name="Zhang Z."/>
            <person name="Li J."/>
            <person name="Lu G."/>
            <person name="Zhu Y."/>
            <person name="Wang Y."/>
            <person name="Huang Y."/>
            <person name="Liu J."/>
            <person name="Kang H."/>
            <person name="Chen J."/>
            <person name="Wang L."/>
            <person name="Chen A."/>
            <person name="Yu S."/>
            <person name="Gao Z."/>
            <person name="Jin L."/>
            <person name="Gu W."/>
            <person name="Wang Z."/>
            <person name="Zhao L."/>
            <person name="Shi B."/>
            <person name="Wen H."/>
            <person name="Lin R."/>
            <person name="Jones M.K."/>
            <person name="Brejova B."/>
            <person name="Vinar T."/>
            <person name="Zhao G."/>
            <person name="McManus D.P."/>
            <person name="Chen Z."/>
            <person name="Zhou Y."/>
            <person name="Wang S."/>
        </authorList>
    </citation>
    <scope>NUCLEOTIDE SEQUENCE [LARGE SCALE GENOMIC DNA]</scope>
</reference>
<dbReference type="GO" id="GO:0061629">
    <property type="term" value="F:RNA polymerase II-specific DNA-binding transcription factor binding"/>
    <property type="evidence" value="ECO:0007669"/>
    <property type="project" value="InterPro"/>
</dbReference>
<evidence type="ECO:0000313" key="5">
    <source>
        <dbReference type="Proteomes" id="UP000019149"/>
    </source>
</evidence>
<comment type="caution">
    <text evidence="4">The sequence shown here is derived from an EMBL/GenBank/DDBJ whole genome shotgun (WGS) entry which is preliminary data.</text>
</comment>
<feature type="compositionally biased region" description="Low complexity" evidence="2">
    <location>
        <begin position="12"/>
        <end position="29"/>
    </location>
</feature>
<dbReference type="STRING" id="6210.W6U9S6"/>
<dbReference type="OMA" id="HNRLHEC"/>
<feature type="compositionally biased region" description="Low complexity" evidence="2">
    <location>
        <begin position="203"/>
        <end position="220"/>
    </location>
</feature>
<keyword evidence="1" id="KW-0863">Zinc-finger</keyword>
<feature type="domain" description="C2H2-type" evidence="3">
    <location>
        <begin position="225"/>
        <end position="252"/>
    </location>
</feature>
<keyword evidence="1" id="KW-0862">Zinc</keyword>
<dbReference type="GO" id="GO:0045944">
    <property type="term" value="P:positive regulation of transcription by RNA polymerase II"/>
    <property type="evidence" value="ECO:0007669"/>
    <property type="project" value="TreeGrafter"/>
</dbReference>
<feature type="region of interest" description="Disordered" evidence="2">
    <location>
        <begin position="1"/>
        <end position="51"/>
    </location>
</feature>
<dbReference type="EMBL" id="APAU02000089">
    <property type="protein sequence ID" value="EUB57276.1"/>
    <property type="molecule type" value="Genomic_DNA"/>
</dbReference>
<dbReference type="InterPro" id="IPR013087">
    <property type="entry name" value="Znf_C2H2_type"/>
</dbReference>
<feature type="compositionally biased region" description="Polar residues" evidence="2">
    <location>
        <begin position="801"/>
        <end position="817"/>
    </location>
</feature>
<dbReference type="GO" id="GO:0005634">
    <property type="term" value="C:nucleus"/>
    <property type="evidence" value="ECO:0007669"/>
    <property type="project" value="TreeGrafter"/>
</dbReference>
<dbReference type="GO" id="GO:0030154">
    <property type="term" value="P:cell differentiation"/>
    <property type="evidence" value="ECO:0007669"/>
    <property type="project" value="TreeGrafter"/>
</dbReference>
<evidence type="ECO:0000256" key="2">
    <source>
        <dbReference type="SAM" id="MobiDB-lite"/>
    </source>
</evidence>
<feature type="compositionally biased region" description="Polar residues" evidence="2">
    <location>
        <begin position="297"/>
        <end position="312"/>
    </location>
</feature>
<dbReference type="GO" id="GO:0008270">
    <property type="term" value="F:zinc ion binding"/>
    <property type="evidence" value="ECO:0007669"/>
    <property type="project" value="UniProtKB-KW"/>
</dbReference>